<evidence type="ECO:0000259" key="5">
    <source>
        <dbReference type="Pfam" id="PF12551"/>
    </source>
</evidence>
<keyword evidence="2 6" id="KW-0012">Acyltransferase</keyword>
<dbReference type="GO" id="GO:0016746">
    <property type="term" value="F:acyltransferase activity"/>
    <property type="evidence" value="ECO:0007669"/>
    <property type="project" value="UniProtKB-KW"/>
</dbReference>
<proteinExistence type="predicted"/>
<dbReference type="Pfam" id="PF12551">
    <property type="entry name" value="PHBC_N"/>
    <property type="match status" value="1"/>
</dbReference>
<dbReference type="InterPro" id="IPR010941">
    <property type="entry name" value="PhaC_N"/>
</dbReference>
<keyword evidence="1 6" id="KW-0808">Transferase</keyword>
<dbReference type="EMBL" id="FWFN01000005">
    <property type="protein sequence ID" value="SLN53984.1"/>
    <property type="molecule type" value="Genomic_DNA"/>
</dbReference>
<evidence type="ECO:0000313" key="6">
    <source>
        <dbReference type="EMBL" id="SLN53984.1"/>
    </source>
</evidence>
<reference evidence="6 7" key="1">
    <citation type="submission" date="2017-03" db="EMBL/GenBank/DDBJ databases">
        <authorList>
            <person name="Afonso C.L."/>
            <person name="Miller P.J."/>
            <person name="Scott M.A."/>
            <person name="Spackman E."/>
            <person name="Goraichik I."/>
            <person name="Dimitrov K.M."/>
            <person name="Suarez D.L."/>
            <person name="Swayne D.E."/>
        </authorList>
    </citation>
    <scope>NUCLEOTIDE SEQUENCE [LARGE SCALE GENOMIC DNA]</scope>
    <source>
        <strain evidence="6 7">CECT 7751</strain>
    </source>
</reference>
<dbReference type="Proteomes" id="UP000193963">
    <property type="component" value="Unassembled WGS sequence"/>
</dbReference>
<dbReference type="EC" id="2.3.1.-" evidence="6"/>
<evidence type="ECO:0000256" key="2">
    <source>
        <dbReference type="ARBA" id="ARBA00023315"/>
    </source>
</evidence>
<evidence type="ECO:0000313" key="7">
    <source>
        <dbReference type="Proteomes" id="UP000193963"/>
    </source>
</evidence>
<dbReference type="GO" id="GO:0042619">
    <property type="term" value="P:poly-hydroxybutyrate biosynthetic process"/>
    <property type="evidence" value="ECO:0007669"/>
    <property type="project" value="InterPro"/>
</dbReference>
<keyword evidence="7" id="KW-1185">Reference proteome</keyword>
<dbReference type="Gene3D" id="3.40.50.1820">
    <property type="entry name" value="alpha/beta hydrolase"/>
    <property type="match status" value="1"/>
</dbReference>
<dbReference type="OrthoDB" id="7208816at2"/>
<gene>
    <name evidence="6" type="primary">phbC_2</name>
    <name evidence="6" type="ORF">PSM7751_02611</name>
</gene>
<dbReference type="InterPro" id="IPR029058">
    <property type="entry name" value="AB_hydrolase_fold"/>
</dbReference>
<dbReference type="PANTHER" id="PTHR36837">
    <property type="entry name" value="POLY(3-HYDROXYALKANOATE) POLYMERASE SUBUNIT PHAC"/>
    <property type="match status" value="1"/>
</dbReference>
<feature type="domain" description="Poly-beta-hydroxybutyrate polymerase N-terminal" evidence="4">
    <location>
        <begin position="123"/>
        <end position="290"/>
    </location>
</feature>
<feature type="region of interest" description="Disordered" evidence="3">
    <location>
        <begin position="1"/>
        <end position="45"/>
    </location>
</feature>
<protein>
    <submittedName>
        <fullName evidence="6">Poly-beta-hydroxybutyrate polymerase</fullName>
        <ecNumber evidence="6">2.3.1.-</ecNumber>
    </submittedName>
</protein>
<dbReference type="AlphaFoldDB" id="A0A1X6ZKJ3"/>
<evidence type="ECO:0000259" key="4">
    <source>
        <dbReference type="Pfam" id="PF07167"/>
    </source>
</evidence>
<accession>A0A1X6ZKJ3</accession>
<dbReference type="InterPro" id="IPR051321">
    <property type="entry name" value="PHA/PHB_synthase"/>
</dbReference>
<feature type="compositionally biased region" description="Low complexity" evidence="3">
    <location>
        <begin position="20"/>
        <end position="44"/>
    </location>
</feature>
<sequence length="606" mass="66029">MADPKVIKLTQADTSEPSSAAAQDGTPGAAPAPGKAPGAGPHPYADLDRMARAGLAGMTGGLSPFSTLQAWGDWAMNLAAAPGRQIELAETATRNALSLSEYALRRGAGDEDAPAPFTPKPYDHRFTYDGWSRLPFAMMEQGFLACQDWWDHATDHLHGVSAADSDRVGFMMRQVLDMASPSNFPATNPEILDETVARRGANLAEGAEFFARDMMRALTGAEGEASTLEVGRDLACTPGEVVHRNELFELIQYSPTTDKVQAEPVLIVPAWIMKYYILDLTPEHSLIRYLVGQGFTVFAISWANPRADQAELSLEDYRKEGVMEALDAVTRIVPGQKVHATGYCLGGTILSIAAATMARNGDDRLASMTLFAAQVDFSEAGELLLFVDESQVAFLEDMMWARGYLDSSQMAGTFRAMRAEDLIHARAVQRYFLGREDMTSDMTTWNADATRMPARMHSEYLRGLFLENRLSAGRFAVEGEVIALRDIAVPIFLVGTEKDHIAPWKSVYKMRLFNSSDLTFALASGGHNGGIVSPPGRPRAHFRIGHRPAGAQYEAPDAWFAAHAPQDGSWWPAWTDWLTDHSSGAVASPKMAASLAAAPGRYVLQH</sequence>
<dbReference type="PANTHER" id="PTHR36837:SF5">
    <property type="entry name" value="POLY-3-HYDROXYBUTYRATE SYNTHASE"/>
    <property type="match status" value="1"/>
</dbReference>
<name>A0A1X6ZKJ3_9RHOB</name>
<evidence type="ECO:0000256" key="3">
    <source>
        <dbReference type="SAM" id="MobiDB-lite"/>
    </source>
</evidence>
<dbReference type="SUPFAM" id="SSF53474">
    <property type="entry name" value="alpha/beta-Hydrolases"/>
    <property type="match status" value="1"/>
</dbReference>
<organism evidence="6 7">
    <name type="scientific">Pseudooceanicola marinus</name>
    <dbReference type="NCBI Taxonomy" id="396013"/>
    <lineage>
        <taxon>Bacteria</taxon>
        <taxon>Pseudomonadati</taxon>
        <taxon>Pseudomonadota</taxon>
        <taxon>Alphaproteobacteria</taxon>
        <taxon>Rhodobacterales</taxon>
        <taxon>Paracoccaceae</taxon>
        <taxon>Pseudooceanicola</taxon>
    </lineage>
</organism>
<dbReference type="InterPro" id="IPR022211">
    <property type="entry name" value="PHBC_N"/>
</dbReference>
<dbReference type="Pfam" id="PF07167">
    <property type="entry name" value="PhaC_N"/>
    <property type="match status" value="1"/>
</dbReference>
<feature type="domain" description="Poly-beta-hydroxybutyrate polymerase N-terminal" evidence="5">
    <location>
        <begin position="42"/>
        <end position="84"/>
    </location>
</feature>
<dbReference type="RefSeq" id="WP_085888655.1">
    <property type="nucleotide sequence ID" value="NZ_FWFN01000005.1"/>
</dbReference>
<evidence type="ECO:0000256" key="1">
    <source>
        <dbReference type="ARBA" id="ARBA00022679"/>
    </source>
</evidence>